<dbReference type="RefSeq" id="WP_131578725.1">
    <property type="nucleotide sequence ID" value="NZ_CBCSAJ010000127.1"/>
</dbReference>
<dbReference type="Proteomes" id="UP001597302">
    <property type="component" value="Unassembled WGS sequence"/>
</dbReference>
<reference evidence="2" key="1">
    <citation type="journal article" date="2019" name="Int. J. Syst. Evol. Microbiol.">
        <title>The Global Catalogue of Microorganisms (GCM) 10K type strain sequencing project: providing services to taxonomists for standard genome sequencing and annotation.</title>
        <authorList>
            <consortium name="The Broad Institute Genomics Platform"/>
            <consortium name="The Broad Institute Genome Sequencing Center for Infectious Disease"/>
            <person name="Wu L."/>
            <person name="Ma J."/>
        </authorList>
    </citation>
    <scope>NUCLEOTIDE SEQUENCE [LARGE SCALE GENOMIC DNA]</scope>
    <source>
        <strain evidence="2">CCM 8875</strain>
    </source>
</reference>
<organism evidence="1 2">
    <name type="scientific">Paracoccus nototheniae</name>
    <dbReference type="NCBI Taxonomy" id="2489002"/>
    <lineage>
        <taxon>Bacteria</taxon>
        <taxon>Pseudomonadati</taxon>
        <taxon>Pseudomonadota</taxon>
        <taxon>Alphaproteobacteria</taxon>
        <taxon>Rhodobacterales</taxon>
        <taxon>Paracoccaceae</taxon>
        <taxon>Paracoccus</taxon>
    </lineage>
</organism>
<proteinExistence type="predicted"/>
<dbReference type="EMBL" id="JBHTOQ010000055">
    <property type="protein sequence ID" value="MFD1483430.1"/>
    <property type="molecule type" value="Genomic_DNA"/>
</dbReference>
<sequence length="219" mass="25394">MLYHPDPDEFIANSKEYGALGKAMVSLSNLEFAHDDFVFEMHKQNQDLTLKLSKKFPRHFKEKTDFLINAVANSNRLLQLPMFATGQLNLLWLQYQLDELYEIRAIIAHGSIFFSETTPDRITWKFERIVQSEKNAWRPEAVEISNGYLASVYYSASCIKRYIINLTRCLKGDSCWESMYQADKQIRRNRLAFSELVATGVVVKSDRWINAFPPLGPVE</sequence>
<name>A0ABW4E4L3_9RHOB</name>
<keyword evidence="2" id="KW-1185">Reference proteome</keyword>
<evidence type="ECO:0000313" key="1">
    <source>
        <dbReference type="EMBL" id="MFD1483430.1"/>
    </source>
</evidence>
<accession>A0ABW4E4L3</accession>
<gene>
    <name evidence="1" type="ORF">ACFQ5P_19225</name>
</gene>
<evidence type="ECO:0000313" key="2">
    <source>
        <dbReference type="Proteomes" id="UP001597302"/>
    </source>
</evidence>
<protein>
    <submittedName>
        <fullName evidence="1">Uncharacterized protein</fullName>
    </submittedName>
</protein>
<comment type="caution">
    <text evidence="1">The sequence shown here is derived from an EMBL/GenBank/DDBJ whole genome shotgun (WGS) entry which is preliminary data.</text>
</comment>